<gene>
    <name evidence="7" type="ORF">MNEG_16388</name>
</gene>
<dbReference type="RefSeq" id="XP_013890596.1">
    <property type="nucleotide sequence ID" value="XM_014035142.1"/>
</dbReference>
<dbReference type="PANTHER" id="PTHR18359:SF0">
    <property type="entry name" value="U3 SMALL NUCLEOLAR RNA-ASSOCIATED PROTEIN 18 HOMOLOG"/>
    <property type="match status" value="1"/>
</dbReference>
<dbReference type="GO" id="GO:0032040">
    <property type="term" value="C:small-subunit processome"/>
    <property type="evidence" value="ECO:0007669"/>
    <property type="project" value="TreeGrafter"/>
</dbReference>
<accession>A0A0D2LNL3</accession>
<sequence>VAELEDFLFGGSSAAPRREGRAAYGSFGAGSDDDELDIADLIRQAGAIPCAGHLECRDCVGDGGNGEPLLFVEDRRGAEPPPGLGLPRQTRAQRRAAALAAAGGGVVSEDGDEQREGALGAAARGGGGGSSDEAGGDSDATAGSDDSDSEPPRRAALRGPDAAASGSDDGEGDAGAAGPGPGSARPRVPVWADPSDREVRVDISARARLRKLRADKGQGEVSGTAYEAALRRQHAALHGGAGWAALPSERRRRRQQERERGRGRGGGAGESGASDEGEDAEDGAAERLLRGAGGLLAGRAAAA</sequence>
<dbReference type="GO" id="GO:0006364">
    <property type="term" value="P:rRNA processing"/>
    <property type="evidence" value="ECO:0007669"/>
    <property type="project" value="UniProtKB-KW"/>
</dbReference>
<name>A0A0D2LNL3_9CHLO</name>
<feature type="region of interest" description="Disordered" evidence="6">
    <location>
        <begin position="65"/>
        <end position="202"/>
    </location>
</feature>
<reference evidence="7 8" key="1">
    <citation type="journal article" date="2013" name="BMC Genomics">
        <title>Reconstruction of the lipid metabolism for the microalga Monoraphidium neglectum from its genome sequence reveals characteristics suitable for biofuel production.</title>
        <authorList>
            <person name="Bogen C."/>
            <person name="Al-Dilaimi A."/>
            <person name="Albersmeier A."/>
            <person name="Wichmann J."/>
            <person name="Grundmann M."/>
            <person name="Rupp O."/>
            <person name="Lauersen K.J."/>
            <person name="Blifernez-Klassen O."/>
            <person name="Kalinowski J."/>
            <person name="Goesmann A."/>
            <person name="Mussgnug J.H."/>
            <person name="Kruse O."/>
        </authorList>
    </citation>
    <scope>NUCLEOTIDE SEQUENCE [LARGE SCALE GENOMIC DNA]</scope>
    <source>
        <strain evidence="7 8">SAG 48.87</strain>
    </source>
</reference>
<evidence type="ECO:0000256" key="6">
    <source>
        <dbReference type="SAM" id="MobiDB-lite"/>
    </source>
</evidence>
<dbReference type="Proteomes" id="UP000054498">
    <property type="component" value="Unassembled WGS sequence"/>
</dbReference>
<keyword evidence="8" id="KW-1185">Reference proteome</keyword>
<feature type="non-terminal residue" evidence="7">
    <location>
        <position position="1"/>
    </location>
</feature>
<evidence type="ECO:0000256" key="4">
    <source>
        <dbReference type="ARBA" id="ARBA00022737"/>
    </source>
</evidence>
<proteinExistence type="predicted"/>
<evidence type="ECO:0000256" key="5">
    <source>
        <dbReference type="ARBA" id="ARBA00023242"/>
    </source>
</evidence>
<dbReference type="AlphaFoldDB" id="A0A0D2LNL3"/>
<keyword evidence="4" id="KW-0677">Repeat</keyword>
<evidence type="ECO:0000256" key="3">
    <source>
        <dbReference type="ARBA" id="ARBA00022574"/>
    </source>
</evidence>
<feature type="compositionally biased region" description="Acidic residues" evidence="6">
    <location>
        <begin position="273"/>
        <end position="283"/>
    </location>
</feature>
<dbReference type="EMBL" id="KK106522">
    <property type="protein sequence ID" value="KIY91576.1"/>
    <property type="molecule type" value="Genomic_DNA"/>
</dbReference>
<evidence type="ECO:0000313" key="7">
    <source>
        <dbReference type="EMBL" id="KIY91576.1"/>
    </source>
</evidence>
<dbReference type="KEGG" id="mng:MNEG_16388"/>
<feature type="region of interest" description="Disordered" evidence="6">
    <location>
        <begin position="236"/>
        <end position="286"/>
    </location>
</feature>
<keyword evidence="5" id="KW-0539">Nucleus</keyword>
<evidence type="ECO:0000313" key="8">
    <source>
        <dbReference type="Proteomes" id="UP000054498"/>
    </source>
</evidence>
<dbReference type="GeneID" id="25734142"/>
<evidence type="ECO:0000256" key="1">
    <source>
        <dbReference type="ARBA" id="ARBA00004604"/>
    </source>
</evidence>
<protein>
    <submittedName>
        <fullName evidence="7">Uncharacterized protein</fullName>
    </submittedName>
</protein>
<dbReference type="InterPro" id="IPR045161">
    <property type="entry name" value="Utp18"/>
</dbReference>
<dbReference type="GO" id="GO:0034388">
    <property type="term" value="C:Pwp2p-containing subcomplex of 90S preribosome"/>
    <property type="evidence" value="ECO:0007669"/>
    <property type="project" value="TreeGrafter"/>
</dbReference>
<dbReference type="PANTHER" id="PTHR18359">
    <property type="entry name" value="WD-REPEAT PROTEIN-RELATED"/>
    <property type="match status" value="1"/>
</dbReference>
<comment type="subcellular location">
    <subcellularLocation>
        <location evidence="1">Nucleus</location>
        <location evidence="1">Nucleolus</location>
    </subcellularLocation>
</comment>
<keyword evidence="3" id="KW-0853">WD repeat</keyword>
<keyword evidence="2" id="KW-0698">rRNA processing</keyword>
<organism evidence="7 8">
    <name type="scientific">Monoraphidium neglectum</name>
    <dbReference type="NCBI Taxonomy" id="145388"/>
    <lineage>
        <taxon>Eukaryota</taxon>
        <taxon>Viridiplantae</taxon>
        <taxon>Chlorophyta</taxon>
        <taxon>core chlorophytes</taxon>
        <taxon>Chlorophyceae</taxon>
        <taxon>CS clade</taxon>
        <taxon>Sphaeropleales</taxon>
        <taxon>Selenastraceae</taxon>
        <taxon>Monoraphidium</taxon>
    </lineage>
</organism>
<evidence type="ECO:0000256" key="2">
    <source>
        <dbReference type="ARBA" id="ARBA00022552"/>
    </source>
</evidence>
<feature type="compositionally biased region" description="Low complexity" evidence="6">
    <location>
        <begin position="131"/>
        <end position="144"/>
    </location>
</feature>
<dbReference type="STRING" id="145388.A0A0D2LNL3"/>